<organism evidence="2 3">
    <name type="scientific">Amorphotheca resinae ATCC 22711</name>
    <dbReference type="NCBI Taxonomy" id="857342"/>
    <lineage>
        <taxon>Eukaryota</taxon>
        <taxon>Fungi</taxon>
        <taxon>Dikarya</taxon>
        <taxon>Ascomycota</taxon>
        <taxon>Pezizomycotina</taxon>
        <taxon>Leotiomycetes</taxon>
        <taxon>Helotiales</taxon>
        <taxon>Amorphothecaceae</taxon>
        <taxon>Amorphotheca</taxon>
    </lineage>
</organism>
<gene>
    <name evidence="2" type="ORF">M430DRAFT_35659</name>
</gene>
<accession>A0A2T3B129</accession>
<sequence length="134" mass="15422">MSNPTQTPPPAPAKVHKLEDEETPRRSDMDITGLKDFDSISQIFPQKQGVWLWGSIQAGLIHATEEMENPENIHLDLRKILETLKLRYERANVLFRKDYSRSDLGPEAHKSQGKFEALIEEIKGLELMANNRKR</sequence>
<dbReference type="InParanoid" id="A0A2T3B129"/>
<dbReference type="GeneID" id="36574865"/>
<evidence type="ECO:0000313" key="2">
    <source>
        <dbReference type="EMBL" id="PSS17107.1"/>
    </source>
</evidence>
<evidence type="ECO:0000313" key="3">
    <source>
        <dbReference type="Proteomes" id="UP000241818"/>
    </source>
</evidence>
<dbReference type="AlphaFoldDB" id="A0A2T3B129"/>
<protein>
    <submittedName>
        <fullName evidence="2">Uncharacterized protein</fullName>
    </submittedName>
</protein>
<dbReference type="EMBL" id="KZ679012">
    <property type="protein sequence ID" value="PSS17107.1"/>
    <property type="molecule type" value="Genomic_DNA"/>
</dbReference>
<proteinExistence type="predicted"/>
<name>A0A2T3B129_AMORE</name>
<feature type="compositionally biased region" description="Pro residues" evidence="1">
    <location>
        <begin position="1"/>
        <end position="12"/>
    </location>
</feature>
<dbReference type="Proteomes" id="UP000241818">
    <property type="component" value="Unassembled WGS sequence"/>
</dbReference>
<reference evidence="2 3" key="1">
    <citation type="journal article" date="2018" name="New Phytol.">
        <title>Comparative genomics and transcriptomics depict ericoid mycorrhizal fungi as versatile saprotrophs and plant mutualists.</title>
        <authorList>
            <person name="Martino E."/>
            <person name="Morin E."/>
            <person name="Grelet G.A."/>
            <person name="Kuo A."/>
            <person name="Kohler A."/>
            <person name="Daghino S."/>
            <person name="Barry K.W."/>
            <person name="Cichocki N."/>
            <person name="Clum A."/>
            <person name="Dockter R.B."/>
            <person name="Hainaut M."/>
            <person name="Kuo R.C."/>
            <person name="LaButti K."/>
            <person name="Lindahl B.D."/>
            <person name="Lindquist E.A."/>
            <person name="Lipzen A."/>
            <person name="Khouja H.R."/>
            <person name="Magnuson J."/>
            <person name="Murat C."/>
            <person name="Ohm R.A."/>
            <person name="Singer S.W."/>
            <person name="Spatafora J.W."/>
            <person name="Wang M."/>
            <person name="Veneault-Fourrey C."/>
            <person name="Henrissat B."/>
            <person name="Grigoriev I.V."/>
            <person name="Martin F.M."/>
            <person name="Perotto S."/>
        </authorList>
    </citation>
    <scope>NUCLEOTIDE SEQUENCE [LARGE SCALE GENOMIC DNA]</scope>
    <source>
        <strain evidence="2 3">ATCC 22711</strain>
    </source>
</reference>
<keyword evidence="3" id="KW-1185">Reference proteome</keyword>
<dbReference type="RefSeq" id="XP_024720615.1">
    <property type="nucleotide sequence ID" value="XM_024866784.1"/>
</dbReference>
<feature type="region of interest" description="Disordered" evidence="1">
    <location>
        <begin position="1"/>
        <end position="31"/>
    </location>
</feature>
<evidence type="ECO:0000256" key="1">
    <source>
        <dbReference type="SAM" id="MobiDB-lite"/>
    </source>
</evidence>
<feature type="compositionally biased region" description="Basic and acidic residues" evidence="1">
    <location>
        <begin position="16"/>
        <end position="31"/>
    </location>
</feature>